<reference evidence="2" key="1">
    <citation type="submission" date="2022-11" db="UniProtKB">
        <authorList>
            <consortium name="WormBaseParasite"/>
        </authorList>
    </citation>
    <scope>IDENTIFICATION</scope>
</reference>
<keyword evidence="1" id="KW-1185">Reference proteome</keyword>
<organism evidence="1 2">
    <name type="scientific">Romanomermis culicivorax</name>
    <name type="common">Nematode worm</name>
    <dbReference type="NCBI Taxonomy" id="13658"/>
    <lineage>
        <taxon>Eukaryota</taxon>
        <taxon>Metazoa</taxon>
        <taxon>Ecdysozoa</taxon>
        <taxon>Nematoda</taxon>
        <taxon>Enoplea</taxon>
        <taxon>Dorylaimia</taxon>
        <taxon>Mermithida</taxon>
        <taxon>Mermithoidea</taxon>
        <taxon>Mermithidae</taxon>
        <taxon>Romanomermis</taxon>
    </lineage>
</organism>
<name>A0A915KBE3_ROMCU</name>
<protein>
    <submittedName>
        <fullName evidence="2">Uncharacterized protein</fullName>
    </submittedName>
</protein>
<proteinExistence type="predicted"/>
<dbReference type="WBParaSite" id="nRc.2.0.1.t35416-RA">
    <property type="protein sequence ID" value="nRc.2.0.1.t35416-RA"/>
    <property type="gene ID" value="nRc.2.0.1.g35416"/>
</dbReference>
<sequence length="53" mass="6022">DRILFRSNDNVHKLDVDAIVQNVAYNSVQNYCFSDHKPVYAIFSVHIVSGAIK</sequence>
<dbReference type="AlphaFoldDB" id="A0A915KBE3"/>
<accession>A0A915KBE3</accession>
<evidence type="ECO:0000313" key="2">
    <source>
        <dbReference type="WBParaSite" id="nRc.2.0.1.t35416-RA"/>
    </source>
</evidence>
<dbReference type="SUPFAM" id="SSF56219">
    <property type="entry name" value="DNase I-like"/>
    <property type="match status" value="1"/>
</dbReference>
<dbReference type="Proteomes" id="UP000887565">
    <property type="component" value="Unplaced"/>
</dbReference>
<dbReference type="Gene3D" id="3.60.10.10">
    <property type="entry name" value="Endonuclease/exonuclease/phosphatase"/>
    <property type="match status" value="1"/>
</dbReference>
<evidence type="ECO:0000313" key="1">
    <source>
        <dbReference type="Proteomes" id="UP000887565"/>
    </source>
</evidence>
<dbReference type="InterPro" id="IPR036691">
    <property type="entry name" value="Endo/exonu/phosph_ase_sf"/>
</dbReference>